<organism evidence="3 4">
    <name type="scientific">Oceanospirillum multiglobuliferum</name>
    <dbReference type="NCBI Taxonomy" id="64969"/>
    <lineage>
        <taxon>Bacteria</taxon>
        <taxon>Pseudomonadati</taxon>
        <taxon>Pseudomonadota</taxon>
        <taxon>Gammaproteobacteria</taxon>
        <taxon>Oceanospirillales</taxon>
        <taxon>Oceanospirillaceae</taxon>
        <taxon>Oceanospirillum</taxon>
    </lineage>
</organism>
<dbReference type="Proteomes" id="UP000191418">
    <property type="component" value="Unassembled WGS sequence"/>
</dbReference>
<dbReference type="AlphaFoldDB" id="A0A1V4T0T8"/>
<reference evidence="3 4" key="1">
    <citation type="submission" date="2017-01" db="EMBL/GenBank/DDBJ databases">
        <title>Genome Sequencing of a Marine Spirillum, Oceanospirillum multiglobuliferum ATCC 33336, from Japan.</title>
        <authorList>
            <person name="Carney J.G."/>
            <person name="Trachtenberg A.M."/>
            <person name="Rheaume B.A."/>
            <person name="Linnane J.D."/>
            <person name="Pitts N.L."/>
            <person name="Mykles D.L."/>
            <person name="Maclea K.S."/>
        </authorList>
    </citation>
    <scope>NUCLEOTIDE SEQUENCE [LARGE SCALE GENOMIC DNA]</scope>
    <source>
        <strain evidence="3 4">ATCC 33336</strain>
    </source>
</reference>
<dbReference type="Gene3D" id="1.10.530.10">
    <property type="match status" value="1"/>
</dbReference>
<dbReference type="InterPro" id="IPR008258">
    <property type="entry name" value="Transglycosylase_SLT_dom_1"/>
</dbReference>
<dbReference type="InterPro" id="IPR023346">
    <property type="entry name" value="Lysozyme-like_dom_sf"/>
</dbReference>
<accession>A0A1V4T0T8</accession>
<evidence type="ECO:0000259" key="2">
    <source>
        <dbReference type="Pfam" id="PF01464"/>
    </source>
</evidence>
<comment type="caution">
    <text evidence="3">The sequence shown here is derived from an EMBL/GenBank/DDBJ whole genome shotgun (WGS) entry which is preliminary data.</text>
</comment>
<name>A0A1V4T0T8_9GAMM</name>
<evidence type="ECO:0000313" key="4">
    <source>
        <dbReference type="Proteomes" id="UP000191418"/>
    </source>
</evidence>
<dbReference type="STRING" id="64969.SAMN02745127_03150"/>
<dbReference type="PANTHER" id="PTHR37423">
    <property type="entry name" value="SOLUBLE LYTIC MUREIN TRANSGLYCOSYLASE-RELATED"/>
    <property type="match status" value="1"/>
</dbReference>
<evidence type="ECO:0000256" key="1">
    <source>
        <dbReference type="ARBA" id="ARBA00007734"/>
    </source>
</evidence>
<protein>
    <recommendedName>
        <fullName evidence="2">Transglycosylase SLT domain-containing protein</fullName>
    </recommendedName>
</protein>
<dbReference type="SUPFAM" id="SSF53955">
    <property type="entry name" value="Lysozyme-like"/>
    <property type="match status" value="1"/>
</dbReference>
<dbReference type="PANTHER" id="PTHR37423:SF2">
    <property type="entry name" value="MEMBRANE-BOUND LYTIC MUREIN TRANSGLYCOSYLASE C"/>
    <property type="match status" value="1"/>
</dbReference>
<proteinExistence type="inferred from homology"/>
<dbReference type="EMBL" id="MTSM01000034">
    <property type="protein sequence ID" value="OPX54203.1"/>
    <property type="molecule type" value="Genomic_DNA"/>
</dbReference>
<sequence length="196" mass="22162">MLLCSATVWQSSQADARNASVSSDAAVNASSIAIPEALITALKEAAQQPSFSDPYIGQVWLMDMSDRLKRFVPNAQQRLRLLQQVHAQALKHELMPELVLAVIEVESHFKPKVTSKAGAQGLMQVMPFWKKEIGRPQDNLFHIETNLNYGCTILAYYLKRERYDLTRALAGYNGSLGQTSYPEKVLNAWYRHWQPK</sequence>
<dbReference type="CDD" id="cd00254">
    <property type="entry name" value="LT-like"/>
    <property type="match status" value="1"/>
</dbReference>
<dbReference type="Pfam" id="PF01464">
    <property type="entry name" value="SLT"/>
    <property type="match status" value="1"/>
</dbReference>
<gene>
    <name evidence="3" type="ORF">BTE48_15485</name>
</gene>
<keyword evidence="4" id="KW-1185">Reference proteome</keyword>
<evidence type="ECO:0000313" key="3">
    <source>
        <dbReference type="EMBL" id="OPX54203.1"/>
    </source>
</evidence>
<feature type="domain" description="Transglycosylase SLT" evidence="2">
    <location>
        <begin position="86"/>
        <end position="179"/>
    </location>
</feature>
<comment type="similarity">
    <text evidence="1">Belongs to the transglycosylase Slt family.</text>
</comment>